<reference evidence="3" key="1">
    <citation type="journal article" date="2014" name="Science">
        <title>Plant genetics. Early allopolyploid evolution in the post-Neolithic Brassica napus oilseed genome.</title>
        <authorList>
            <person name="Chalhoub B."/>
            <person name="Denoeud F."/>
            <person name="Liu S."/>
            <person name="Parkin I.A."/>
            <person name="Tang H."/>
            <person name="Wang X."/>
            <person name="Chiquet J."/>
            <person name="Belcram H."/>
            <person name="Tong C."/>
            <person name="Samans B."/>
            <person name="Correa M."/>
            <person name="Da Silva C."/>
            <person name="Just J."/>
            <person name="Falentin C."/>
            <person name="Koh C.S."/>
            <person name="Le Clainche I."/>
            <person name="Bernard M."/>
            <person name="Bento P."/>
            <person name="Noel B."/>
            <person name="Labadie K."/>
            <person name="Alberti A."/>
            <person name="Charles M."/>
            <person name="Arnaud D."/>
            <person name="Guo H."/>
            <person name="Daviaud C."/>
            <person name="Alamery S."/>
            <person name="Jabbari K."/>
            <person name="Zhao M."/>
            <person name="Edger P.P."/>
            <person name="Chelaifa H."/>
            <person name="Tack D."/>
            <person name="Lassalle G."/>
            <person name="Mestiri I."/>
            <person name="Schnel N."/>
            <person name="Le Paslier M.C."/>
            <person name="Fan G."/>
            <person name="Renault V."/>
            <person name="Bayer P.E."/>
            <person name="Golicz A.A."/>
            <person name="Manoli S."/>
            <person name="Lee T.H."/>
            <person name="Thi V.H."/>
            <person name="Chalabi S."/>
            <person name="Hu Q."/>
            <person name="Fan C."/>
            <person name="Tollenaere R."/>
            <person name="Lu Y."/>
            <person name="Battail C."/>
            <person name="Shen J."/>
            <person name="Sidebottom C.H."/>
            <person name="Wang X."/>
            <person name="Canaguier A."/>
            <person name="Chauveau A."/>
            <person name="Berard A."/>
            <person name="Deniot G."/>
            <person name="Guan M."/>
            <person name="Liu Z."/>
            <person name="Sun F."/>
            <person name="Lim Y.P."/>
            <person name="Lyons E."/>
            <person name="Town C.D."/>
            <person name="Bancroft I."/>
            <person name="Wang X."/>
            <person name="Meng J."/>
            <person name="Ma J."/>
            <person name="Pires J.C."/>
            <person name="King G.J."/>
            <person name="Brunel D."/>
            <person name="Delourme R."/>
            <person name="Renard M."/>
            <person name="Aury J.M."/>
            <person name="Adams K.L."/>
            <person name="Batley J."/>
            <person name="Snowdon R.J."/>
            <person name="Tost J."/>
            <person name="Edwards D."/>
            <person name="Zhou Y."/>
            <person name="Hua W."/>
            <person name="Sharpe A.G."/>
            <person name="Paterson A.H."/>
            <person name="Guan C."/>
            <person name="Wincker P."/>
        </authorList>
    </citation>
    <scope>NUCLEOTIDE SEQUENCE [LARGE SCALE GENOMIC DNA]</scope>
</reference>
<reference evidence="2" key="3">
    <citation type="submission" date="2021-01" db="EMBL/GenBank/DDBJ databases">
        <authorList>
            <consortium name="Genoscope - CEA"/>
            <person name="William W."/>
        </authorList>
    </citation>
    <scope>NUCLEOTIDE SEQUENCE</scope>
</reference>
<dbReference type="EMBL" id="LK040648">
    <property type="protein sequence ID" value="CDY69896.1"/>
    <property type="molecule type" value="Genomic_DNA"/>
</dbReference>
<accession>A0A078JWM3</accession>
<protein>
    <submittedName>
        <fullName evidence="2">(rape) hypothetical protein</fullName>
    </submittedName>
    <submittedName>
        <fullName evidence="3">BnaUnng03490D protein</fullName>
    </submittedName>
</protein>
<reference evidence="3" key="2">
    <citation type="submission" date="2014-06" db="EMBL/GenBank/DDBJ databases">
        <authorList>
            <person name="Genoscope - CEA"/>
        </authorList>
    </citation>
    <scope>NUCLEOTIDE SEQUENCE</scope>
</reference>
<feature type="compositionally biased region" description="Polar residues" evidence="1">
    <location>
        <begin position="7"/>
        <end position="18"/>
    </location>
</feature>
<dbReference type="OMA" id="ETKAPHS"/>
<proteinExistence type="predicted"/>
<dbReference type="PaxDb" id="3708-A0A078JWM3"/>
<dbReference type="AlphaFoldDB" id="A0A078JWM3"/>
<dbReference type="EMBL" id="HG994366">
    <property type="protein sequence ID" value="CAF1916872.1"/>
    <property type="molecule type" value="Genomic_DNA"/>
</dbReference>
<gene>
    <name evidence="3" type="primary">BnaUnng03490D</name>
    <name evidence="2" type="ORF">DARMORV10_C02P40400.1</name>
    <name evidence="3" type="ORF">GSBRNA2T00093387001</name>
</gene>
<dbReference type="Gramene" id="CDY69896">
    <property type="protein sequence ID" value="CDY69896"/>
    <property type="gene ID" value="GSBRNA2T00093387001"/>
</dbReference>
<organism evidence="3">
    <name type="scientific">Brassica napus</name>
    <name type="common">Rape</name>
    <dbReference type="NCBI Taxonomy" id="3708"/>
    <lineage>
        <taxon>Eukaryota</taxon>
        <taxon>Viridiplantae</taxon>
        <taxon>Streptophyta</taxon>
        <taxon>Embryophyta</taxon>
        <taxon>Tracheophyta</taxon>
        <taxon>Spermatophyta</taxon>
        <taxon>Magnoliopsida</taxon>
        <taxon>eudicotyledons</taxon>
        <taxon>Gunneridae</taxon>
        <taxon>Pentapetalae</taxon>
        <taxon>rosids</taxon>
        <taxon>malvids</taxon>
        <taxon>Brassicales</taxon>
        <taxon>Brassicaceae</taxon>
        <taxon>Brassiceae</taxon>
        <taxon>Brassica</taxon>
    </lineage>
</organism>
<dbReference type="Proteomes" id="UP001295469">
    <property type="component" value="Chromosome C02"/>
</dbReference>
<evidence type="ECO:0000313" key="2">
    <source>
        <dbReference type="EMBL" id="CAF1916872.1"/>
    </source>
</evidence>
<feature type="region of interest" description="Disordered" evidence="1">
    <location>
        <begin position="1"/>
        <end position="35"/>
    </location>
</feature>
<name>A0A078JWM3_BRANA</name>
<evidence type="ECO:0000256" key="1">
    <source>
        <dbReference type="SAM" id="MobiDB-lite"/>
    </source>
</evidence>
<sequence length="72" mass="7593">MSEQENHNGSLISTSAASETKAPHSSDYAPYPRFNPNDITPPMHAPISGATATICCLSSSLTILLPLPPRVS</sequence>
<evidence type="ECO:0000313" key="3">
    <source>
        <dbReference type="EMBL" id="CDY69896.1"/>
    </source>
</evidence>